<evidence type="ECO:0000256" key="3">
    <source>
        <dbReference type="ARBA" id="ARBA00022989"/>
    </source>
</evidence>
<dbReference type="GO" id="GO:0008320">
    <property type="term" value="F:protein transmembrane transporter activity"/>
    <property type="evidence" value="ECO:0007669"/>
    <property type="project" value="TreeGrafter"/>
</dbReference>
<comment type="subcellular location">
    <subcellularLocation>
        <location evidence="1">Membrane</location>
        <topology evidence="1">Multi-pass membrane protein</topology>
    </subcellularLocation>
</comment>
<reference evidence="5" key="1">
    <citation type="journal article" date="2019" name="Sci. Rep.">
        <title>No signal of deleterious mutation accumulation in conserved gene sequences of extant asexual hexapods.</title>
        <authorList>
            <person name="Brandt A."/>
            <person name="Bast J."/>
            <person name="Scheu S."/>
            <person name="Meusemann K."/>
            <person name="Donath A."/>
            <person name="Schuette K."/>
            <person name="Machida R."/>
            <person name="Kraaijeveld K."/>
        </authorList>
    </citation>
    <scope>NUCLEOTIDE SEQUENCE</scope>
    <source>
        <strain evidence="5">OG10379</strain>
    </source>
</reference>
<keyword evidence="3" id="KW-1133">Transmembrane helix</keyword>
<evidence type="ECO:0000313" key="5">
    <source>
        <dbReference type="EMBL" id="QBH72736.1"/>
    </source>
</evidence>
<dbReference type="GO" id="GO:0030150">
    <property type="term" value="P:protein import into mitochondrial matrix"/>
    <property type="evidence" value="ECO:0007669"/>
    <property type="project" value="TreeGrafter"/>
</dbReference>
<dbReference type="KEGG" id="dvt:126897364"/>
<dbReference type="InterPro" id="IPR045238">
    <property type="entry name" value="Tim23-like"/>
</dbReference>
<name>A0A481SVG5_DAKVI</name>
<evidence type="ECO:0000256" key="4">
    <source>
        <dbReference type="ARBA" id="ARBA00023136"/>
    </source>
</evidence>
<dbReference type="PANTHER" id="PTHR15371">
    <property type="entry name" value="TIM23"/>
    <property type="match status" value="1"/>
</dbReference>
<accession>A0A481SVG5</accession>
<sequence length="192" mass="20693">MFSVGDNNNGNRGLGGFSSVPSPYLNFDPKLLPQSSQPEYIYLEGAGANQRGRFELSFNQIGTSVLVGATIGSMRGVYNGIKMTSMENQTSTYNRTQILNSVFKNGARLANTFGTLSVYYSICGIILEKTRGCEDEVNTIVAGTSTGMLYKSTGGLRRCAFGGLIGFTLATAFSLINSRDKIVEIGKNILHL</sequence>
<dbReference type="PANTHER" id="PTHR15371:SF0">
    <property type="entry name" value="SD19278P"/>
    <property type="match status" value="1"/>
</dbReference>
<evidence type="ECO:0008006" key="6">
    <source>
        <dbReference type="Google" id="ProtNLM"/>
    </source>
</evidence>
<dbReference type="EMBL" id="MH602491">
    <property type="protein sequence ID" value="QBH72736.1"/>
    <property type="molecule type" value="mRNA"/>
</dbReference>
<protein>
    <recommendedName>
        <fullName evidence="6">Mitochondrial import inner membrane translocase subunit Tim23</fullName>
    </recommendedName>
</protein>
<dbReference type="AlphaFoldDB" id="A0A481SVG5"/>
<dbReference type="RefSeq" id="XP_050526856.1">
    <property type="nucleotide sequence ID" value="XM_050670899.1"/>
</dbReference>
<organism evidence="5">
    <name type="scientific">Daktulosphaira vitifoliae</name>
    <name type="common">Grape phylloxera</name>
    <name type="synonym">Viteus vitifoliae</name>
    <dbReference type="NCBI Taxonomy" id="58002"/>
    <lineage>
        <taxon>Eukaryota</taxon>
        <taxon>Metazoa</taxon>
        <taxon>Ecdysozoa</taxon>
        <taxon>Arthropoda</taxon>
        <taxon>Hexapoda</taxon>
        <taxon>Insecta</taxon>
        <taxon>Pterygota</taxon>
        <taxon>Neoptera</taxon>
        <taxon>Paraneoptera</taxon>
        <taxon>Hemiptera</taxon>
        <taxon>Sternorrhyncha</taxon>
        <taxon>Aphidomorpha</taxon>
        <taxon>Phylloxeroidea</taxon>
        <taxon>Phylloxeridae</taxon>
        <taxon>Daktulosphaira</taxon>
    </lineage>
</organism>
<evidence type="ECO:0000256" key="1">
    <source>
        <dbReference type="ARBA" id="ARBA00004141"/>
    </source>
</evidence>
<dbReference type="OrthoDB" id="159299at2759"/>
<keyword evidence="4" id="KW-0472">Membrane</keyword>
<dbReference type="GeneID" id="126897364"/>
<dbReference type="Pfam" id="PF02466">
    <property type="entry name" value="Tim17"/>
    <property type="match status" value="1"/>
</dbReference>
<dbReference type="GO" id="GO:0005744">
    <property type="term" value="C:TIM23 mitochondrial import inner membrane translocase complex"/>
    <property type="evidence" value="ECO:0007669"/>
    <property type="project" value="TreeGrafter"/>
</dbReference>
<evidence type="ECO:0000256" key="2">
    <source>
        <dbReference type="ARBA" id="ARBA00022692"/>
    </source>
</evidence>
<keyword evidence="2" id="KW-0812">Transmembrane</keyword>
<proteinExistence type="evidence at transcript level"/>